<protein>
    <submittedName>
        <fullName evidence="2">DUF2568 domain-containing protein</fullName>
    </submittedName>
</protein>
<gene>
    <name evidence="2" type="ORF">FNU79_04065</name>
</gene>
<keyword evidence="3" id="KW-1185">Reference proteome</keyword>
<feature type="transmembrane region" description="Helical" evidence="1">
    <location>
        <begin position="63"/>
        <end position="83"/>
    </location>
</feature>
<organism evidence="2 3">
    <name type="scientific">Deinococcus detaillensis</name>
    <dbReference type="NCBI Taxonomy" id="2592048"/>
    <lineage>
        <taxon>Bacteria</taxon>
        <taxon>Thermotogati</taxon>
        <taxon>Deinococcota</taxon>
        <taxon>Deinococci</taxon>
        <taxon>Deinococcales</taxon>
        <taxon>Deinococcaceae</taxon>
        <taxon>Deinococcus</taxon>
    </lineage>
</organism>
<dbReference type="InterPro" id="IPR021214">
    <property type="entry name" value="DUF2568"/>
</dbReference>
<dbReference type="EMBL" id="VKDB01000003">
    <property type="protein sequence ID" value="TSA87085.1"/>
    <property type="molecule type" value="Genomic_DNA"/>
</dbReference>
<proteinExistence type="predicted"/>
<name>A0A553V3Q3_9DEIO</name>
<accession>A0A553V3Q3</accession>
<keyword evidence="1" id="KW-0472">Membrane</keyword>
<evidence type="ECO:0000313" key="3">
    <source>
        <dbReference type="Proteomes" id="UP000316092"/>
    </source>
</evidence>
<sequence>MDAALWLRVLAAGLAALLAAGAWAIWAAPRLALRLPDPARLGFEVLFYGVSCGALLVRGQNLTAMVLAGVVALQWTASFALHLRGRRAR</sequence>
<feature type="transmembrane region" description="Helical" evidence="1">
    <location>
        <begin position="6"/>
        <end position="27"/>
    </location>
</feature>
<comment type="caution">
    <text evidence="2">The sequence shown here is derived from an EMBL/GenBank/DDBJ whole genome shotgun (WGS) entry which is preliminary data.</text>
</comment>
<dbReference type="AlphaFoldDB" id="A0A553V3Q3"/>
<reference evidence="2 3" key="1">
    <citation type="submission" date="2019-07" db="EMBL/GenBank/DDBJ databases">
        <title>Deinococcus detaillus sp. nov., isolated from humus soil in Antarctica.</title>
        <authorList>
            <person name="Zhang K."/>
        </authorList>
    </citation>
    <scope>NUCLEOTIDE SEQUENCE [LARGE SCALE GENOMIC DNA]</scope>
    <source>
        <strain evidence="2 3">H1</strain>
    </source>
</reference>
<dbReference type="RefSeq" id="WP_143719639.1">
    <property type="nucleotide sequence ID" value="NZ_VKDB01000003.1"/>
</dbReference>
<keyword evidence="1" id="KW-1133">Transmembrane helix</keyword>
<dbReference type="Proteomes" id="UP000316092">
    <property type="component" value="Unassembled WGS sequence"/>
</dbReference>
<evidence type="ECO:0000256" key="1">
    <source>
        <dbReference type="SAM" id="Phobius"/>
    </source>
</evidence>
<dbReference type="Pfam" id="PF10823">
    <property type="entry name" value="DUF2568"/>
    <property type="match status" value="1"/>
</dbReference>
<keyword evidence="1" id="KW-0812">Transmembrane</keyword>
<evidence type="ECO:0000313" key="2">
    <source>
        <dbReference type="EMBL" id="TSA87085.1"/>
    </source>
</evidence>